<dbReference type="Proteomes" id="UP000184144">
    <property type="component" value="Unassembled WGS sequence"/>
</dbReference>
<dbReference type="RefSeq" id="WP_073141577.1">
    <property type="nucleotide sequence ID" value="NZ_FQUV01000002.1"/>
</dbReference>
<dbReference type="STRING" id="1486859.SAMN05444273_102554"/>
<keyword evidence="3" id="KW-1185">Reference proteome</keyword>
<dbReference type="AlphaFoldDB" id="A0A1M4W9Z5"/>
<accession>A0A1M4W9Z5</accession>
<protein>
    <submittedName>
        <fullName evidence="2">Uncharacterized conserved protein PhnB, glyoxalase superfamily</fullName>
    </submittedName>
</protein>
<dbReference type="InterPro" id="IPR004360">
    <property type="entry name" value="Glyas_Fos-R_dOase_dom"/>
</dbReference>
<proteinExistence type="predicted"/>
<dbReference type="SUPFAM" id="SSF54593">
    <property type="entry name" value="Glyoxalase/Bleomycin resistance protein/Dihydroxybiphenyl dioxygenase"/>
    <property type="match status" value="1"/>
</dbReference>
<dbReference type="OrthoDB" id="9803104at2"/>
<dbReference type="Pfam" id="PF00903">
    <property type="entry name" value="Glyoxalase"/>
    <property type="match status" value="1"/>
</dbReference>
<gene>
    <name evidence="2" type="ORF">SAMN05444273_102554</name>
</gene>
<evidence type="ECO:0000259" key="1">
    <source>
        <dbReference type="PROSITE" id="PS51819"/>
    </source>
</evidence>
<sequence>MEIAQPTPELSVPDVLAAQEYYRDYLGFEISWHDEAGGIGAVSHGNCANFFRKEVGNIQNGVFWIFTEDVDAAFAELTRSGAKITDPIRNTTWGMRQFTVEDAYGNVFYFHHDL</sequence>
<feature type="domain" description="VOC" evidence="1">
    <location>
        <begin position="2"/>
        <end position="113"/>
    </location>
</feature>
<dbReference type="PROSITE" id="PS51819">
    <property type="entry name" value="VOC"/>
    <property type="match status" value="1"/>
</dbReference>
<evidence type="ECO:0000313" key="2">
    <source>
        <dbReference type="EMBL" id="SHE78091.1"/>
    </source>
</evidence>
<organism evidence="2 3">
    <name type="scientific">Litoreibacter ascidiaceicola</name>
    <dbReference type="NCBI Taxonomy" id="1486859"/>
    <lineage>
        <taxon>Bacteria</taxon>
        <taxon>Pseudomonadati</taxon>
        <taxon>Pseudomonadota</taxon>
        <taxon>Alphaproteobacteria</taxon>
        <taxon>Rhodobacterales</taxon>
        <taxon>Roseobacteraceae</taxon>
        <taxon>Litoreibacter</taxon>
    </lineage>
</organism>
<dbReference type="InterPro" id="IPR037523">
    <property type="entry name" value="VOC_core"/>
</dbReference>
<evidence type="ECO:0000313" key="3">
    <source>
        <dbReference type="Proteomes" id="UP000184144"/>
    </source>
</evidence>
<reference evidence="3" key="1">
    <citation type="submission" date="2016-11" db="EMBL/GenBank/DDBJ databases">
        <authorList>
            <person name="Varghese N."/>
            <person name="Submissions S."/>
        </authorList>
    </citation>
    <scope>NUCLEOTIDE SEQUENCE [LARGE SCALE GENOMIC DNA]</scope>
    <source>
        <strain evidence="3">DSM 100566</strain>
    </source>
</reference>
<dbReference type="Gene3D" id="3.10.180.10">
    <property type="entry name" value="2,3-Dihydroxybiphenyl 1,2-Dioxygenase, domain 1"/>
    <property type="match status" value="1"/>
</dbReference>
<dbReference type="EMBL" id="FQUV01000002">
    <property type="protein sequence ID" value="SHE78091.1"/>
    <property type="molecule type" value="Genomic_DNA"/>
</dbReference>
<name>A0A1M4W9Z5_9RHOB</name>
<dbReference type="InterPro" id="IPR029068">
    <property type="entry name" value="Glyas_Bleomycin-R_OHBP_Dase"/>
</dbReference>